<dbReference type="Pfam" id="PF13231">
    <property type="entry name" value="PMT_2"/>
    <property type="match status" value="1"/>
</dbReference>
<evidence type="ECO:0000313" key="11">
    <source>
        <dbReference type="EMBL" id="SHF13203.1"/>
    </source>
</evidence>
<evidence type="ECO:0000256" key="4">
    <source>
        <dbReference type="ARBA" id="ARBA00022679"/>
    </source>
</evidence>
<feature type="transmembrane region" description="Helical" evidence="9">
    <location>
        <begin position="65"/>
        <end position="86"/>
    </location>
</feature>
<keyword evidence="2" id="KW-1003">Cell membrane</keyword>
<evidence type="ECO:0000313" key="12">
    <source>
        <dbReference type="Proteomes" id="UP000325134"/>
    </source>
</evidence>
<dbReference type="RefSeq" id="WP_188127768.1">
    <property type="nucleotide sequence ID" value="NZ_FQVK01000018.1"/>
</dbReference>
<evidence type="ECO:0000259" key="10">
    <source>
        <dbReference type="Pfam" id="PF13231"/>
    </source>
</evidence>
<gene>
    <name evidence="11" type="ORF">SAMN05444279_11827</name>
</gene>
<dbReference type="PANTHER" id="PTHR33908">
    <property type="entry name" value="MANNOSYLTRANSFERASE YKCB-RELATED"/>
    <property type="match status" value="1"/>
</dbReference>
<reference evidence="11 12" key="1">
    <citation type="submission" date="2016-11" db="EMBL/GenBank/DDBJ databases">
        <authorList>
            <person name="Varghese N."/>
            <person name="Submissions S."/>
        </authorList>
    </citation>
    <scope>NUCLEOTIDE SEQUENCE [LARGE SCALE GENOMIC DNA]</scope>
    <source>
        <strain evidence="11 12">DSM 29341</strain>
    </source>
</reference>
<dbReference type="PANTHER" id="PTHR33908:SF3">
    <property type="entry name" value="UNDECAPRENYL PHOSPHATE-ALPHA-4-AMINO-4-DEOXY-L-ARABINOSE ARABINOSYL TRANSFERASE"/>
    <property type="match status" value="1"/>
</dbReference>
<protein>
    <submittedName>
        <fullName evidence="11">Dolichyl-phosphate-mannose-protein mannosyltransferase</fullName>
    </submittedName>
</protein>
<evidence type="ECO:0000256" key="7">
    <source>
        <dbReference type="ARBA" id="ARBA00023136"/>
    </source>
</evidence>
<evidence type="ECO:0000256" key="8">
    <source>
        <dbReference type="SAM" id="MobiDB-lite"/>
    </source>
</evidence>
<evidence type="ECO:0000256" key="6">
    <source>
        <dbReference type="ARBA" id="ARBA00022989"/>
    </source>
</evidence>
<dbReference type="GO" id="GO:0016763">
    <property type="term" value="F:pentosyltransferase activity"/>
    <property type="evidence" value="ECO:0007669"/>
    <property type="project" value="TreeGrafter"/>
</dbReference>
<keyword evidence="4 11" id="KW-0808">Transferase</keyword>
<feature type="domain" description="Glycosyltransferase RgtA/B/C/D-like" evidence="10">
    <location>
        <begin position="53"/>
        <end position="177"/>
    </location>
</feature>
<evidence type="ECO:0000256" key="5">
    <source>
        <dbReference type="ARBA" id="ARBA00022692"/>
    </source>
</evidence>
<dbReference type="GO" id="GO:0009103">
    <property type="term" value="P:lipopolysaccharide biosynthetic process"/>
    <property type="evidence" value="ECO:0007669"/>
    <property type="project" value="UniProtKB-ARBA"/>
</dbReference>
<dbReference type="InterPro" id="IPR050297">
    <property type="entry name" value="LipidA_mod_glycosyltrf_83"/>
</dbReference>
<keyword evidence="5 9" id="KW-0812">Transmembrane</keyword>
<keyword evidence="12" id="KW-1185">Reference proteome</keyword>
<keyword evidence="6 9" id="KW-1133">Transmembrane helix</keyword>
<proteinExistence type="predicted"/>
<sequence>MAHSVLWGCGRVAVVDHNANDEIWTVDSHVRQPRGDTMREHSMNHHCFFSMKAKLSAQLFGEDPWAYRFPALVFGVGTVVAIWWLVRGVENTRVAHNSALLVALSHHQVRFSQKARGYTERAFWSVLGLILSLRGVRRPTYGTWIVFGLTVAAAVFTHLTGAFFFVALGLVWLVSLATGINRDALTRARVLRPLFGVAVALALTILAYLPIFQSHFRADWGTIDTAADHGATMSQPGSVTSVVLFPNRVFRAVPQLNRDTQARLELVREFPETSGDGAVLVFRRPWPDSAVHDTCARAGLCAIRNPDPDRPCDRNGSAPRTRYNRPRWPRSRPPCPR</sequence>
<dbReference type="AlphaFoldDB" id="A0A1M4Z543"/>
<dbReference type="InterPro" id="IPR038731">
    <property type="entry name" value="RgtA/B/C-like"/>
</dbReference>
<dbReference type="EMBL" id="FQVK01000018">
    <property type="protein sequence ID" value="SHF13203.1"/>
    <property type="molecule type" value="Genomic_DNA"/>
</dbReference>
<keyword evidence="7 9" id="KW-0472">Membrane</keyword>
<feature type="region of interest" description="Disordered" evidence="8">
    <location>
        <begin position="306"/>
        <end position="337"/>
    </location>
</feature>
<comment type="subcellular location">
    <subcellularLocation>
        <location evidence="1">Cell membrane</location>
        <topology evidence="1">Multi-pass membrane protein</topology>
    </subcellularLocation>
</comment>
<evidence type="ECO:0000256" key="9">
    <source>
        <dbReference type="SAM" id="Phobius"/>
    </source>
</evidence>
<keyword evidence="3 11" id="KW-0328">Glycosyltransferase</keyword>
<accession>A0A1M4Z543</accession>
<dbReference type="Proteomes" id="UP000325134">
    <property type="component" value="Unassembled WGS sequence"/>
</dbReference>
<evidence type="ECO:0000256" key="2">
    <source>
        <dbReference type="ARBA" id="ARBA00022475"/>
    </source>
</evidence>
<dbReference type="GO" id="GO:0005886">
    <property type="term" value="C:plasma membrane"/>
    <property type="evidence" value="ECO:0007669"/>
    <property type="project" value="UniProtKB-SubCell"/>
</dbReference>
<evidence type="ECO:0000256" key="1">
    <source>
        <dbReference type="ARBA" id="ARBA00004651"/>
    </source>
</evidence>
<evidence type="ECO:0000256" key="3">
    <source>
        <dbReference type="ARBA" id="ARBA00022676"/>
    </source>
</evidence>
<feature type="transmembrane region" description="Helical" evidence="9">
    <location>
        <begin position="144"/>
        <end position="174"/>
    </location>
</feature>
<name>A0A1M4Z543_9RHOB</name>
<organism evidence="11 12">
    <name type="scientific">Ruegeria intermedia</name>
    <dbReference type="NCBI Taxonomy" id="996115"/>
    <lineage>
        <taxon>Bacteria</taxon>
        <taxon>Pseudomonadati</taxon>
        <taxon>Pseudomonadota</taxon>
        <taxon>Alphaproteobacteria</taxon>
        <taxon>Rhodobacterales</taxon>
        <taxon>Roseobacteraceae</taxon>
        <taxon>Ruegeria</taxon>
    </lineage>
</organism>
<dbReference type="GO" id="GO:0010041">
    <property type="term" value="P:response to iron(III) ion"/>
    <property type="evidence" value="ECO:0007669"/>
    <property type="project" value="TreeGrafter"/>
</dbReference>
<feature type="transmembrane region" description="Helical" evidence="9">
    <location>
        <begin position="194"/>
        <end position="212"/>
    </location>
</feature>